<gene>
    <name evidence="3" type="ORF">SFRICE_037430</name>
</gene>
<name>A0A2H1VKR5_SPOFR</name>
<evidence type="ECO:0000313" key="3">
    <source>
        <dbReference type="EMBL" id="SOQ41413.1"/>
    </source>
</evidence>
<evidence type="ECO:0000259" key="1">
    <source>
        <dbReference type="Pfam" id="PF21788"/>
    </source>
</evidence>
<dbReference type="InterPro" id="IPR048367">
    <property type="entry name" value="TNP-like_RNaseH_C"/>
</dbReference>
<dbReference type="AlphaFoldDB" id="A0A2H1VKR5"/>
<protein>
    <submittedName>
        <fullName evidence="3">SFRICE_037430</fullName>
    </submittedName>
</protein>
<sequence>MKVKLAAQTFSNSVAIAIKFCDETMKLPEFSESDATVEFIIKINNLFDILNSWTLNAYGYKKPICERNAKDIMEYLTKIETYIKEIKLMGKSILETNRKVGFFGLLICIKSLKKIQDHLECFFSSIRAKGGFNNNPTAFQFQSAYRRLIVHGEIKSIESEYCIPLEEIKILTHTDVRYEKKIDKYANRRIVETEDPNLHQQDDDDHDYLPDPCRLVNVHLRDHSIHWWMCTLRKRVFKDHFNRHPFIGNHRILLIKAITAGYLEIRIHHATKTFEPKEKNRNVHNKLVLFKGK</sequence>
<accession>A0A2H1VKR5</accession>
<dbReference type="Pfam" id="PF21788">
    <property type="entry name" value="TNP-like_GBD"/>
    <property type="match status" value="1"/>
</dbReference>
<dbReference type="Pfam" id="PF21789">
    <property type="entry name" value="TNP-like_RNaseH_C"/>
    <property type="match status" value="1"/>
</dbReference>
<proteinExistence type="predicted"/>
<dbReference type="PANTHER" id="PTHR47577:SF2">
    <property type="entry name" value="THAP DOMAIN CONTAINING 9"/>
    <property type="match status" value="1"/>
</dbReference>
<dbReference type="PANTHER" id="PTHR47577">
    <property type="entry name" value="THAP DOMAIN-CONTAINING PROTEIN 6"/>
    <property type="match status" value="1"/>
</dbReference>
<organism evidence="3">
    <name type="scientific">Spodoptera frugiperda</name>
    <name type="common">Fall armyworm</name>
    <dbReference type="NCBI Taxonomy" id="7108"/>
    <lineage>
        <taxon>Eukaryota</taxon>
        <taxon>Metazoa</taxon>
        <taxon>Ecdysozoa</taxon>
        <taxon>Arthropoda</taxon>
        <taxon>Hexapoda</taxon>
        <taxon>Insecta</taxon>
        <taxon>Pterygota</taxon>
        <taxon>Neoptera</taxon>
        <taxon>Endopterygota</taxon>
        <taxon>Lepidoptera</taxon>
        <taxon>Glossata</taxon>
        <taxon>Ditrysia</taxon>
        <taxon>Noctuoidea</taxon>
        <taxon>Noctuidae</taxon>
        <taxon>Amphipyrinae</taxon>
        <taxon>Spodoptera</taxon>
    </lineage>
</organism>
<evidence type="ECO:0000259" key="2">
    <source>
        <dbReference type="Pfam" id="PF21789"/>
    </source>
</evidence>
<dbReference type="EMBL" id="ODYU01003093">
    <property type="protein sequence ID" value="SOQ41413.1"/>
    <property type="molecule type" value="Genomic_DNA"/>
</dbReference>
<feature type="domain" description="Transposable element P transposase-like RNase H C-terminal" evidence="2">
    <location>
        <begin position="116"/>
        <end position="146"/>
    </location>
</feature>
<dbReference type="InterPro" id="IPR048366">
    <property type="entry name" value="TNP-like_GBD"/>
</dbReference>
<feature type="domain" description="Transposable element P transposase-like GTP-binding insertion" evidence="1">
    <location>
        <begin position="1"/>
        <end position="63"/>
    </location>
</feature>
<reference evidence="3" key="1">
    <citation type="submission" date="2016-07" db="EMBL/GenBank/DDBJ databases">
        <authorList>
            <person name="Bretaudeau A."/>
        </authorList>
    </citation>
    <scope>NUCLEOTIDE SEQUENCE</scope>
    <source>
        <strain evidence="3">Rice</strain>
        <tissue evidence="3">Whole body</tissue>
    </source>
</reference>